<comment type="caution">
    <text evidence="1">The sequence shown here is derived from an EMBL/GenBank/DDBJ whole genome shotgun (WGS) entry which is preliminary data.</text>
</comment>
<dbReference type="Proteomes" id="UP001487740">
    <property type="component" value="Unassembled WGS sequence"/>
</dbReference>
<sequence length="80" mass="8995">MKTDEGSPNKKMDNVNTATVLTIISQELDSSVFWELTDQEAMFQVLWYCMSLPQSGHKLATPVCDHHLSSICHILCLLIS</sequence>
<evidence type="ECO:0000313" key="2">
    <source>
        <dbReference type="Proteomes" id="UP001487740"/>
    </source>
</evidence>
<dbReference type="AlphaFoldDB" id="A0AAW0SG05"/>
<keyword evidence="2" id="KW-1185">Reference proteome</keyword>
<proteinExistence type="predicted"/>
<reference evidence="1 2" key="1">
    <citation type="submission" date="2023-03" db="EMBL/GenBank/DDBJ databases">
        <title>High-quality genome of Scylla paramamosain provides insights in environmental adaptation.</title>
        <authorList>
            <person name="Zhang L."/>
        </authorList>
    </citation>
    <scope>NUCLEOTIDE SEQUENCE [LARGE SCALE GENOMIC DNA]</scope>
    <source>
        <strain evidence="1">LZ_2023a</strain>
        <tissue evidence="1">Muscle</tissue>
    </source>
</reference>
<accession>A0AAW0SG05</accession>
<gene>
    <name evidence="1" type="ORF">O3P69_016146</name>
</gene>
<organism evidence="1 2">
    <name type="scientific">Scylla paramamosain</name>
    <name type="common">Mud crab</name>
    <dbReference type="NCBI Taxonomy" id="85552"/>
    <lineage>
        <taxon>Eukaryota</taxon>
        <taxon>Metazoa</taxon>
        <taxon>Ecdysozoa</taxon>
        <taxon>Arthropoda</taxon>
        <taxon>Crustacea</taxon>
        <taxon>Multicrustacea</taxon>
        <taxon>Malacostraca</taxon>
        <taxon>Eumalacostraca</taxon>
        <taxon>Eucarida</taxon>
        <taxon>Decapoda</taxon>
        <taxon>Pleocyemata</taxon>
        <taxon>Brachyura</taxon>
        <taxon>Eubrachyura</taxon>
        <taxon>Portunoidea</taxon>
        <taxon>Portunidae</taxon>
        <taxon>Portuninae</taxon>
        <taxon>Scylla</taxon>
    </lineage>
</organism>
<evidence type="ECO:0000313" key="1">
    <source>
        <dbReference type="EMBL" id="KAK8373770.1"/>
    </source>
</evidence>
<protein>
    <submittedName>
        <fullName evidence="1">Uncharacterized protein</fullName>
    </submittedName>
</protein>
<name>A0AAW0SG05_SCYPA</name>
<dbReference type="EMBL" id="JARAKH010000938">
    <property type="protein sequence ID" value="KAK8373770.1"/>
    <property type="molecule type" value="Genomic_DNA"/>
</dbReference>